<evidence type="ECO:0000256" key="10">
    <source>
        <dbReference type="SAM" id="Phobius"/>
    </source>
</evidence>
<dbReference type="Pfam" id="PF00001">
    <property type="entry name" value="7tm_1"/>
    <property type="match status" value="1"/>
</dbReference>
<keyword evidence="2" id="KW-1003">Cell membrane</keyword>
<evidence type="ECO:0000256" key="4">
    <source>
        <dbReference type="ARBA" id="ARBA00022989"/>
    </source>
</evidence>
<dbReference type="InterPro" id="IPR017452">
    <property type="entry name" value="GPCR_Rhodpsn_7TM"/>
</dbReference>
<dbReference type="KEGG" id="snh:120044232"/>
<feature type="transmembrane region" description="Helical" evidence="10">
    <location>
        <begin position="88"/>
        <end position="105"/>
    </location>
</feature>
<dbReference type="GeneID" id="120044232"/>
<dbReference type="CDD" id="cd00637">
    <property type="entry name" value="7tm_classA_rhodopsin-like"/>
    <property type="match status" value="1"/>
</dbReference>
<dbReference type="GO" id="GO:0005886">
    <property type="term" value="C:plasma membrane"/>
    <property type="evidence" value="ECO:0007669"/>
    <property type="project" value="UniProtKB-SubCell"/>
</dbReference>
<evidence type="ECO:0000313" key="13">
    <source>
        <dbReference type="RefSeq" id="XP_038844766.1"/>
    </source>
</evidence>
<keyword evidence="5" id="KW-0297">G-protein coupled receptor</keyword>
<dbReference type="PANTHER" id="PTHR24230:SF55">
    <property type="entry name" value="MELANIN-CONCENTRATING HORMONE RECEPTOR 2"/>
    <property type="match status" value="1"/>
</dbReference>
<keyword evidence="12" id="KW-1185">Reference proteome</keyword>
<feature type="compositionally biased region" description="Basic and acidic residues" evidence="9">
    <location>
        <begin position="305"/>
        <end position="316"/>
    </location>
</feature>
<dbReference type="GO" id="GO:0008528">
    <property type="term" value="F:G protein-coupled peptide receptor activity"/>
    <property type="evidence" value="ECO:0007669"/>
    <property type="project" value="TreeGrafter"/>
</dbReference>
<feature type="transmembrane region" description="Helical" evidence="10">
    <location>
        <begin position="126"/>
        <end position="148"/>
    </location>
</feature>
<evidence type="ECO:0000256" key="6">
    <source>
        <dbReference type="ARBA" id="ARBA00023136"/>
    </source>
</evidence>
<proteinExistence type="predicted"/>
<evidence type="ECO:0000256" key="5">
    <source>
        <dbReference type="ARBA" id="ARBA00023040"/>
    </source>
</evidence>
<accession>A0A8U0QHZ3</accession>
<comment type="subcellular location">
    <subcellularLocation>
        <location evidence="1">Cell membrane</location>
        <topology evidence="1">Multi-pass membrane protein</topology>
    </subcellularLocation>
</comment>
<organism evidence="12 13">
    <name type="scientific">Salvelinus namaycush</name>
    <name type="common">Lake trout</name>
    <name type="synonym">Salmo namaycush</name>
    <dbReference type="NCBI Taxonomy" id="8040"/>
    <lineage>
        <taxon>Eukaryota</taxon>
        <taxon>Metazoa</taxon>
        <taxon>Chordata</taxon>
        <taxon>Craniata</taxon>
        <taxon>Vertebrata</taxon>
        <taxon>Euteleostomi</taxon>
        <taxon>Actinopterygii</taxon>
        <taxon>Neopterygii</taxon>
        <taxon>Teleostei</taxon>
        <taxon>Protacanthopterygii</taxon>
        <taxon>Salmoniformes</taxon>
        <taxon>Salmonidae</taxon>
        <taxon>Salmoninae</taxon>
        <taxon>Salvelinus</taxon>
    </lineage>
</organism>
<feature type="transmembrane region" description="Helical" evidence="10">
    <location>
        <begin position="338"/>
        <end position="358"/>
    </location>
</feature>
<evidence type="ECO:0000256" key="3">
    <source>
        <dbReference type="ARBA" id="ARBA00022692"/>
    </source>
</evidence>
<dbReference type="InterPro" id="IPR000276">
    <property type="entry name" value="GPCR_Rhodpsn"/>
</dbReference>
<keyword evidence="3 10" id="KW-0812">Transmembrane</keyword>
<keyword evidence="8" id="KW-0807">Transducer</keyword>
<evidence type="ECO:0000256" key="7">
    <source>
        <dbReference type="ARBA" id="ARBA00023170"/>
    </source>
</evidence>
<keyword evidence="7" id="KW-0675">Receptor</keyword>
<dbReference type="PROSITE" id="PS50262">
    <property type="entry name" value="G_PROTEIN_RECEP_F1_2"/>
    <property type="match status" value="1"/>
</dbReference>
<sequence length="399" mass="43861">MDAKDWIEALIRGLMCLVGILGNNWLGLRSLPGPKSHLRTNELLFINLAISNLITNYLVDLPDTMADFAGRWFLGEAYCGVFRFCSDLSETSSIFSTLFISVFWYQKLVGSLKRGGAPVQLDSLRLVAYLLAGSWTVAGVFSVPHFFFVQVDSGNESHKDCIEVFPSQTARQTYETLYLTLANALPIAGIVFSSIQIVITLLRNQMRIKGLTSDHHKGTDNALPNKREKMDVSEKYDETGIKTCDKEADLPIVTSPVFPQSSRNQRISDIRPNLPGVSCSVLPCAGPSVVHSSISSPLYQVEVGDSRVRASPDRQRTSQPPAKLSPGSGTQVRAAKSVVAVATVFVVCWVTHLLLRISSNIHTSSVVVEVASYIASSYTCIIPYIFLYGVKKLSCSCRR</sequence>
<dbReference type="RefSeq" id="XP_038844766.1">
    <property type="nucleotide sequence ID" value="XM_038988838.1"/>
</dbReference>
<dbReference type="PRINTS" id="PR00237">
    <property type="entry name" value="GPCRRHODOPSN"/>
</dbReference>
<evidence type="ECO:0000313" key="12">
    <source>
        <dbReference type="Proteomes" id="UP000808372"/>
    </source>
</evidence>
<feature type="domain" description="G-protein coupled receptors family 1 profile" evidence="11">
    <location>
        <begin position="23"/>
        <end position="386"/>
    </location>
</feature>
<feature type="region of interest" description="Disordered" evidence="9">
    <location>
        <begin position="305"/>
        <end position="329"/>
    </location>
</feature>
<feature type="transmembrane region" description="Helical" evidence="10">
    <location>
        <begin position="6"/>
        <end position="28"/>
    </location>
</feature>
<keyword evidence="6 10" id="KW-0472">Membrane</keyword>
<dbReference type="GO" id="GO:0007218">
    <property type="term" value="P:neuropeptide signaling pathway"/>
    <property type="evidence" value="ECO:0007669"/>
    <property type="project" value="TreeGrafter"/>
</dbReference>
<dbReference type="AlphaFoldDB" id="A0A8U0QHZ3"/>
<evidence type="ECO:0000256" key="2">
    <source>
        <dbReference type="ARBA" id="ARBA00022475"/>
    </source>
</evidence>
<evidence type="ECO:0000256" key="8">
    <source>
        <dbReference type="ARBA" id="ARBA00023224"/>
    </source>
</evidence>
<protein>
    <submittedName>
        <fullName evidence="13">Rhodopsin-like</fullName>
    </submittedName>
</protein>
<gene>
    <name evidence="13" type="primary">LOC120044232</name>
</gene>
<dbReference type="PANTHER" id="PTHR24230">
    <property type="entry name" value="G-PROTEIN COUPLED RECEPTOR"/>
    <property type="match status" value="1"/>
</dbReference>
<evidence type="ECO:0000259" key="11">
    <source>
        <dbReference type="PROSITE" id="PS50262"/>
    </source>
</evidence>
<name>A0A8U0QHZ3_SALNM</name>
<feature type="transmembrane region" description="Helical" evidence="10">
    <location>
        <begin position="177"/>
        <end position="202"/>
    </location>
</feature>
<dbReference type="Proteomes" id="UP000808372">
    <property type="component" value="Chromosome 3"/>
</dbReference>
<feature type="transmembrane region" description="Helical" evidence="10">
    <location>
        <begin position="370"/>
        <end position="390"/>
    </location>
</feature>
<reference evidence="13" key="1">
    <citation type="submission" date="2025-08" db="UniProtKB">
        <authorList>
            <consortium name="RefSeq"/>
        </authorList>
    </citation>
    <scope>IDENTIFICATION</scope>
    <source>
        <tissue evidence="13">White muscle</tissue>
    </source>
</reference>
<evidence type="ECO:0000256" key="1">
    <source>
        <dbReference type="ARBA" id="ARBA00004651"/>
    </source>
</evidence>
<dbReference type="SUPFAM" id="SSF81321">
    <property type="entry name" value="Family A G protein-coupled receptor-like"/>
    <property type="match status" value="1"/>
</dbReference>
<evidence type="ECO:0000256" key="9">
    <source>
        <dbReference type="SAM" id="MobiDB-lite"/>
    </source>
</evidence>
<dbReference type="Gene3D" id="1.20.1070.10">
    <property type="entry name" value="Rhodopsin 7-helix transmembrane proteins"/>
    <property type="match status" value="1"/>
</dbReference>
<keyword evidence="4 10" id="KW-1133">Transmembrane helix</keyword>